<dbReference type="EMBL" id="DF842035">
    <property type="protein sequence ID" value="GAT45961.1"/>
    <property type="molecule type" value="Genomic_DNA"/>
</dbReference>
<comment type="subcellular location">
    <subcellularLocation>
        <location evidence="1">Membrane</location>
        <topology evidence="1">Multi-pass membrane protein</topology>
    </subcellularLocation>
</comment>
<evidence type="ECO:0000313" key="8">
    <source>
        <dbReference type="Proteomes" id="UP000815677"/>
    </source>
</evidence>
<reference evidence="7" key="1">
    <citation type="submission" date="2014-09" db="EMBL/GenBank/DDBJ databases">
        <title>Genome sequence of the luminous mushroom Mycena chlorophos for searching fungal bioluminescence genes.</title>
        <authorList>
            <person name="Tanaka Y."/>
            <person name="Kasuga D."/>
            <person name="Oba Y."/>
            <person name="Hase S."/>
            <person name="Sato K."/>
            <person name="Oba Y."/>
            <person name="Sakakibara Y."/>
        </authorList>
    </citation>
    <scope>NUCLEOTIDE SEQUENCE</scope>
</reference>
<dbReference type="Pfam" id="PF07690">
    <property type="entry name" value="MFS_1"/>
    <property type="match status" value="1"/>
</dbReference>
<feature type="transmembrane region" description="Helical" evidence="6">
    <location>
        <begin position="336"/>
        <end position="353"/>
    </location>
</feature>
<protein>
    <recommendedName>
        <fullName evidence="9">MFS general substrate transporter</fullName>
    </recommendedName>
</protein>
<feature type="transmembrane region" description="Helical" evidence="6">
    <location>
        <begin position="581"/>
        <end position="605"/>
    </location>
</feature>
<feature type="transmembrane region" description="Helical" evidence="6">
    <location>
        <begin position="524"/>
        <end position="542"/>
    </location>
</feature>
<evidence type="ECO:0000256" key="6">
    <source>
        <dbReference type="SAM" id="Phobius"/>
    </source>
</evidence>
<feature type="compositionally biased region" description="Low complexity" evidence="5">
    <location>
        <begin position="107"/>
        <end position="119"/>
    </location>
</feature>
<feature type="transmembrane region" description="Helical" evidence="6">
    <location>
        <begin position="554"/>
        <end position="575"/>
    </location>
</feature>
<feature type="transmembrane region" description="Helical" evidence="6">
    <location>
        <begin position="271"/>
        <end position="292"/>
    </location>
</feature>
<evidence type="ECO:0000256" key="4">
    <source>
        <dbReference type="ARBA" id="ARBA00023136"/>
    </source>
</evidence>
<name>A0ABQ0L4A0_MYCCL</name>
<keyword evidence="4 6" id="KW-0472">Membrane</keyword>
<feature type="transmembrane region" description="Helical" evidence="6">
    <location>
        <begin position="484"/>
        <end position="504"/>
    </location>
</feature>
<dbReference type="InterPro" id="IPR036259">
    <property type="entry name" value="MFS_trans_sf"/>
</dbReference>
<feature type="compositionally biased region" description="Polar residues" evidence="5">
    <location>
        <begin position="97"/>
        <end position="106"/>
    </location>
</feature>
<feature type="transmembrane region" description="Helical" evidence="6">
    <location>
        <begin position="440"/>
        <end position="457"/>
    </location>
</feature>
<feature type="transmembrane region" description="Helical" evidence="6">
    <location>
        <begin position="648"/>
        <end position="668"/>
    </location>
</feature>
<feature type="compositionally biased region" description="Basic and acidic residues" evidence="5">
    <location>
        <begin position="52"/>
        <end position="62"/>
    </location>
</feature>
<feature type="compositionally biased region" description="Polar residues" evidence="5">
    <location>
        <begin position="124"/>
        <end position="156"/>
    </location>
</feature>
<evidence type="ECO:0008006" key="9">
    <source>
        <dbReference type="Google" id="ProtNLM"/>
    </source>
</evidence>
<gene>
    <name evidence="7" type="ORF">MCHLO_03509</name>
</gene>
<feature type="compositionally biased region" description="Basic residues" evidence="5">
    <location>
        <begin position="83"/>
        <end position="96"/>
    </location>
</feature>
<keyword evidence="8" id="KW-1185">Reference proteome</keyword>
<feature type="transmembrane region" description="Helical" evidence="6">
    <location>
        <begin position="625"/>
        <end position="642"/>
    </location>
</feature>
<dbReference type="Proteomes" id="UP000815677">
    <property type="component" value="Unassembled WGS sequence"/>
</dbReference>
<feature type="transmembrane region" description="Helical" evidence="6">
    <location>
        <begin position="400"/>
        <end position="420"/>
    </location>
</feature>
<evidence type="ECO:0000256" key="3">
    <source>
        <dbReference type="ARBA" id="ARBA00022989"/>
    </source>
</evidence>
<evidence type="ECO:0000313" key="7">
    <source>
        <dbReference type="EMBL" id="GAT45961.1"/>
    </source>
</evidence>
<accession>A0ABQ0L4A0</accession>
<dbReference type="InterPro" id="IPR011701">
    <property type="entry name" value="MFS"/>
</dbReference>
<feature type="transmembrane region" description="Helical" evidence="6">
    <location>
        <begin position="359"/>
        <end position="379"/>
    </location>
</feature>
<feature type="transmembrane region" description="Helical" evidence="6">
    <location>
        <begin position="304"/>
        <end position="324"/>
    </location>
</feature>
<evidence type="ECO:0000256" key="2">
    <source>
        <dbReference type="ARBA" id="ARBA00022692"/>
    </source>
</evidence>
<sequence>MKKGSTRNQNIPSSLRARRLTLPNSRLISIETLRMSSYMNLYNPITPSKKKSGSDSKPKGVVDLEAFLAQHLPPPPAPEASSRRRVPSQGRGRKPQSRSTSKGDYTSPSSYAASRSGSPFYNPSLANTPITSPDASRPSTPSGSGKNTPSGFLPSPTASRSYSKYYASPRCHSPCPPPDWLNPDDAFPPASPKPLAATPESSPSPGTIIFSSRRSHTAFRDPTLEGTGSAGNHTIQLQVRVSTTLSNAEQNDAPEGFEEDPEMRLPHISSLCTMILASALLQFSAYSTVSSASVYAEYLGGSKVFAGLTIGIPNVLSGIVLIPITKFDQGRYTRPFRIIFASLIIGNILHALAYRAHFLYLILIGRMVTGIGYMGFMYARKYCTDPRLVGVRRRTMLASWLVIGQSFGLAAGPFVCGLLYKVGFPNAISNGLTSPGWTTALAWVVFAVATTFFFQDLPRTQPSTVDRPSLPPTPDSLKLTQTEWSIVLAICYASAACFFILGSFESMIPNYTALEYTFSPFASGNFIALGGLATFPFLLLNVRIAPRVQDRMTLAVGGTIGACGILLGLVLVSALRHVPLGAFYVCWFLVALGFSVASTCTLSLLSKRLPDLGVWNRRMSLAIQYSNFVGRVTGAVFGGAATEIGMQNYFAVLFAVVGAGAVVFSFLWKEMKVKTG</sequence>
<dbReference type="SUPFAM" id="SSF103473">
    <property type="entry name" value="MFS general substrate transporter"/>
    <property type="match status" value="1"/>
</dbReference>
<keyword evidence="3 6" id="KW-1133">Transmembrane helix</keyword>
<dbReference type="Gene3D" id="1.20.1250.20">
    <property type="entry name" value="MFS general substrate transporter like domains"/>
    <property type="match status" value="1"/>
</dbReference>
<dbReference type="PANTHER" id="PTHR23510:SF64">
    <property type="entry name" value="INNER MEMBRANE TRANSPORT PROTEIN YAJR"/>
    <property type="match status" value="1"/>
</dbReference>
<dbReference type="InterPro" id="IPR051068">
    <property type="entry name" value="MFS_Domain-Containing_Protein"/>
</dbReference>
<proteinExistence type="predicted"/>
<evidence type="ECO:0000256" key="5">
    <source>
        <dbReference type="SAM" id="MobiDB-lite"/>
    </source>
</evidence>
<keyword evidence="2 6" id="KW-0812">Transmembrane</keyword>
<evidence type="ECO:0000256" key="1">
    <source>
        <dbReference type="ARBA" id="ARBA00004141"/>
    </source>
</evidence>
<feature type="region of interest" description="Disordered" evidence="5">
    <location>
        <begin position="46"/>
        <end position="156"/>
    </location>
</feature>
<feature type="compositionally biased region" description="Polar residues" evidence="5">
    <location>
        <begin position="199"/>
        <end position="212"/>
    </location>
</feature>
<organism evidence="7 8">
    <name type="scientific">Mycena chlorophos</name>
    <name type="common">Agaric fungus</name>
    <name type="synonym">Agaricus chlorophos</name>
    <dbReference type="NCBI Taxonomy" id="658473"/>
    <lineage>
        <taxon>Eukaryota</taxon>
        <taxon>Fungi</taxon>
        <taxon>Dikarya</taxon>
        <taxon>Basidiomycota</taxon>
        <taxon>Agaricomycotina</taxon>
        <taxon>Agaricomycetes</taxon>
        <taxon>Agaricomycetidae</taxon>
        <taxon>Agaricales</taxon>
        <taxon>Marasmiineae</taxon>
        <taxon>Mycenaceae</taxon>
        <taxon>Mycena</taxon>
    </lineage>
</organism>
<feature type="region of interest" description="Disordered" evidence="5">
    <location>
        <begin position="177"/>
        <end position="233"/>
    </location>
</feature>
<dbReference type="PANTHER" id="PTHR23510">
    <property type="entry name" value="INNER MEMBRANE TRANSPORT PROTEIN YAJR"/>
    <property type="match status" value="1"/>
</dbReference>